<dbReference type="AlphaFoldDB" id="A0A3L7A4L8"/>
<dbReference type="SUPFAM" id="SSF63380">
    <property type="entry name" value="Riboflavin synthase domain-like"/>
    <property type="match status" value="1"/>
</dbReference>
<dbReference type="InterPro" id="IPR036010">
    <property type="entry name" value="2Fe-2S_ferredoxin-like_sf"/>
</dbReference>
<dbReference type="GO" id="GO:0046872">
    <property type="term" value="F:metal ion binding"/>
    <property type="evidence" value="ECO:0007669"/>
    <property type="project" value="UniProtKB-KW"/>
</dbReference>
<dbReference type="Gene3D" id="2.20.25.90">
    <property type="entry name" value="ADC-like domains"/>
    <property type="match status" value="1"/>
</dbReference>
<dbReference type="PRINTS" id="PR00410">
    <property type="entry name" value="PHEHYDRXLASE"/>
</dbReference>
<dbReference type="InterPro" id="IPR001433">
    <property type="entry name" value="OxRdtase_FAD/NAD-bd"/>
</dbReference>
<organism evidence="8 9">
    <name type="scientific">Xanthobacter tagetidis</name>
    <dbReference type="NCBI Taxonomy" id="60216"/>
    <lineage>
        <taxon>Bacteria</taxon>
        <taxon>Pseudomonadati</taxon>
        <taxon>Pseudomonadota</taxon>
        <taxon>Alphaproteobacteria</taxon>
        <taxon>Hyphomicrobiales</taxon>
        <taxon>Xanthobacteraceae</taxon>
        <taxon>Xanthobacter</taxon>
    </lineage>
</organism>
<evidence type="ECO:0000259" key="7">
    <source>
        <dbReference type="PROSITE" id="PS51669"/>
    </source>
</evidence>
<dbReference type="Gene3D" id="2.40.30.10">
    <property type="entry name" value="Translation factors"/>
    <property type="match status" value="1"/>
</dbReference>
<keyword evidence="3" id="KW-0408">Iron</keyword>
<dbReference type="InterPro" id="IPR039261">
    <property type="entry name" value="FNR_nucleotide-bd"/>
</dbReference>
<dbReference type="Gene3D" id="3.10.20.30">
    <property type="match status" value="1"/>
</dbReference>
<dbReference type="PROSITE" id="PS51384">
    <property type="entry name" value="FAD_FR"/>
    <property type="match status" value="1"/>
</dbReference>
<proteinExistence type="inferred from homology"/>
<comment type="caution">
    <text evidence="8">The sequence shown here is derived from an EMBL/GenBank/DDBJ whole genome shotgun (WGS) entry which is preliminary data.</text>
</comment>
<dbReference type="CDD" id="cd02781">
    <property type="entry name" value="MopB_CT_Acetylene-hydratase"/>
    <property type="match status" value="1"/>
</dbReference>
<name>A0A3L7A4L8_9HYPH</name>
<dbReference type="SUPFAM" id="SSF54292">
    <property type="entry name" value="2Fe-2S ferredoxin-like"/>
    <property type="match status" value="1"/>
</dbReference>
<keyword evidence="4" id="KW-0411">Iron-sulfur</keyword>
<dbReference type="SUPFAM" id="SSF53706">
    <property type="entry name" value="Formate dehydrogenase/DMSO reductase, domains 1-3"/>
    <property type="match status" value="1"/>
</dbReference>
<dbReference type="CDD" id="cd00207">
    <property type="entry name" value="fer2"/>
    <property type="match status" value="1"/>
</dbReference>
<dbReference type="InterPro" id="IPR001041">
    <property type="entry name" value="2Fe-2S_ferredoxin-type"/>
</dbReference>
<feature type="domain" description="FAD-binding FR-type" evidence="6">
    <location>
        <begin position="772"/>
        <end position="872"/>
    </location>
</feature>
<dbReference type="PROSITE" id="PS51669">
    <property type="entry name" value="4FE4S_MOW_BIS_MGD"/>
    <property type="match status" value="1"/>
</dbReference>
<evidence type="ECO:0000259" key="5">
    <source>
        <dbReference type="PROSITE" id="PS51085"/>
    </source>
</evidence>
<dbReference type="Pfam" id="PF00384">
    <property type="entry name" value="Molybdopterin"/>
    <property type="match status" value="1"/>
</dbReference>
<dbReference type="SUPFAM" id="SSF52343">
    <property type="entry name" value="Ferredoxin reductase-like, C-terminal NADP-linked domain"/>
    <property type="match status" value="1"/>
</dbReference>
<dbReference type="GO" id="GO:0018818">
    <property type="term" value="F:acetylene hydratase activity"/>
    <property type="evidence" value="ECO:0007669"/>
    <property type="project" value="InterPro"/>
</dbReference>
<evidence type="ECO:0000259" key="6">
    <source>
        <dbReference type="PROSITE" id="PS51384"/>
    </source>
</evidence>
<dbReference type="EMBL" id="RCTF01000017">
    <property type="protein sequence ID" value="RLP74888.1"/>
    <property type="molecule type" value="Genomic_DNA"/>
</dbReference>
<sequence length="1098" mass="117028">MEVKPGFCALCRSRCGTLNVVENGRLIEVRPDRTHPTGQAICPKGRAAPEIAHHARRLTVPLRRTAPKGAADPGWRAIGWDEAMAEIAGRLDAMRAESGPESVAFAITSQSSSPISDSTDWLQRFVRLFGSPNNCFAVEMCNWHKDYGHAFTFGVGLPTPDYRNSDLIVLWGHDPANSWLAQAQAIGDAQARGAKLIVVDPHRSGSASGADIWCPVRPGTDGALALGIARLLVARGAFDRDFVARWTNAPFLVRNDTGHFLRGADLGWADAECYVAVDAGSGAPAPADQVAAADLEAATAVKTPGGTRACRTAFAHYRAALDPFTPDRVAAETGVSPALLEAIAGAFASARAVSYYGWTGIGQHTNATQTDRAVATLHALTGCFDAPGGNVLFAKHPVRGINPPALLAPEQRAKALGLAAHPLGPQRNGWITSRDLHRAILEGEPYRVRALVGFGSNILVSHPDPARSRAALAALEFQVHCDLFLNPTADFADIVLPVASAWERESLRVGFEITQAAEELVQLRPRMVEPLGSARSDLDIVFDLATRLGLGEAFFGGSVEAGWNHVLEPIGLTVDDLRKRPEGIRPPLAWRPHKYRETGFATQTKRVEIYSELLLRHGYDPVPGFTPPAERTTASFPLVLTTGNRGNFCHSQHRDIVALRRRAPEPEASLNPETAADRGISGGDRVRLMSRVGSARLKARIDASVQPGTVVADYGWWQACPDLGLPGSVAGDPDGFNYNNLIANADGDPVSGAPGLRSFACEVARESAGAWIGRRKFRVAARREECDGVVTLRLAPCDGGSLPGFRPGQHLTLHRGGLARSYSLSSAADPAPVAYEVTVRRLEGGAFSPLVTDLAPGGEVECQAPGGLFALPLQNEFPVVLVAAGVGITPFISYLRTLSGAPGEPRVVLHYGSRDGASEAFGAELRALAARLPNLAVRRHLSRPTPGDKPDAVGRITDAAIDDALIAARARFYLCGPDAMMRQVTHGLLARGVPRFEIFQERFWSGEAIGAMPGGTHRIVFARSGRSMDWTPEKGTILACAEAGGLDLPNGCRVGQCESCAVGVVSGRIAHLSEVAGLEEGLCFTCRAVPTSDLTLDA</sequence>
<dbReference type="Pfam" id="PF04879">
    <property type="entry name" value="Molybdop_Fe4S4"/>
    <property type="match status" value="1"/>
</dbReference>
<evidence type="ECO:0000313" key="9">
    <source>
        <dbReference type="Proteomes" id="UP000269692"/>
    </source>
</evidence>
<evidence type="ECO:0000256" key="2">
    <source>
        <dbReference type="ARBA" id="ARBA00022723"/>
    </source>
</evidence>
<dbReference type="Gene3D" id="3.40.50.740">
    <property type="match status" value="2"/>
</dbReference>
<protein>
    <submittedName>
        <fullName evidence="8">Molybdopterin dinucleotide-binding protein</fullName>
    </submittedName>
</protein>
<evidence type="ECO:0000256" key="3">
    <source>
        <dbReference type="ARBA" id="ARBA00023004"/>
    </source>
</evidence>
<dbReference type="PANTHER" id="PTHR43742">
    <property type="entry name" value="TRIMETHYLAMINE-N-OXIDE REDUCTASE"/>
    <property type="match status" value="1"/>
</dbReference>
<dbReference type="Pfam" id="PF00175">
    <property type="entry name" value="NAD_binding_1"/>
    <property type="match status" value="1"/>
</dbReference>
<dbReference type="Gene3D" id="2.40.40.20">
    <property type="match status" value="1"/>
</dbReference>
<dbReference type="InterPro" id="IPR006963">
    <property type="entry name" value="Mopterin_OxRdtase_4Fe-4S_dom"/>
</dbReference>
<dbReference type="InterPro" id="IPR009010">
    <property type="entry name" value="Asp_de-COase-like_dom_sf"/>
</dbReference>
<dbReference type="PROSITE" id="PS51085">
    <property type="entry name" value="2FE2S_FER_2"/>
    <property type="match status" value="1"/>
</dbReference>
<dbReference type="InterPro" id="IPR012675">
    <property type="entry name" value="Beta-grasp_dom_sf"/>
</dbReference>
<feature type="domain" description="2Fe-2S ferredoxin-type" evidence="5">
    <location>
        <begin position="1017"/>
        <end position="1098"/>
    </location>
</feature>
<dbReference type="GO" id="GO:0016491">
    <property type="term" value="F:oxidoreductase activity"/>
    <property type="evidence" value="ECO:0007669"/>
    <property type="project" value="InterPro"/>
</dbReference>
<reference evidence="8 9" key="1">
    <citation type="submission" date="2018-10" db="EMBL/GenBank/DDBJ databases">
        <title>Xanthobacter tagetidis genome sequencing and assembly.</title>
        <authorList>
            <person name="Maclea K.S."/>
            <person name="Goen A.E."/>
            <person name="Fatima S.A."/>
        </authorList>
    </citation>
    <scope>NUCLEOTIDE SEQUENCE [LARGE SCALE GENOMIC DNA]</scope>
    <source>
        <strain evidence="8 9">ATCC 700314</strain>
    </source>
</reference>
<evidence type="ECO:0000256" key="1">
    <source>
        <dbReference type="ARBA" id="ARBA00010312"/>
    </source>
</evidence>
<evidence type="ECO:0000256" key="4">
    <source>
        <dbReference type="ARBA" id="ARBA00023014"/>
    </source>
</evidence>
<evidence type="ECO:0000313" key="8">
    <source>
        <dbReference type="EMBL" id="RLP74888.1"/>
    </source>
</evidence>
<keyword evidence="2" id="KW-0479">Metal-binding</keyword>
<keyword evidence="9" id="KW-1185">Reference proteome</keyword>
<comment type="similarity">
    <text evidence="1">Belongs to the prokaryotic molybdopterin-containing oxidoreductase family.</text>
</comment>
<dbReference type="Proteomes" id="UP000269692">
    <property type="component" value="Unassembled WGS sequence"/>
</dbReference>
<dbReference type="InterPro" id="IPR037949">
    <property type="entry name" value="MopB_CT_Acetylene-hydratase"/>
</dbReference>
<dbReference type="Pfam" id="PF00111">
    <property type="entry name" value="Fer2"/>
    <property type="match status" value="1"/>
</dbReference>
<dbReference type="Gene3D" id="3.40.228.10">
    <property type="entry name" value="Dimethylsulfoxide Reductase, domain 2"/>
    <property type="match status" value="1"/>
</dbReference>
<dbReference type="Gene3D" id="3.40.50.80">
    <property type="entry name" value="Nucleotide-binding domain of ferredoxin-NADP reductase (FNR) module"/>
    <property type="match status" value="1"/>
</dbReference>
<dbReference type="InterPro" id="IPR017938">
    <property type="entry name" value="Riboflavin_synthase-like_b-brl"/>
</dbReference>
<dbReference type="CDD" id="cd06184">
    <property type="entry name" value="flavohem_like_fad_nad_binding"/>
    <property type="match status" value="1"/>
</dbReference>
<dbReference type="GO" id="GO:0043546">
    <property type="term" value="F:molybdopterin cofactor binding"/>
    <property type="evidence" value="ECO:0007669"/>
    <property type="project" value="InterPro"/>
</dbReference>
<accession>A0A3L7A4L8</accession>
<dbReference type="PANTHER" id="PTHR43742:SF6">
    <property type="entry name" value="OXIDOREDUCTASE YYAE-RELATED"/>
    <property type="match status" value="1"/>
</dbReference>
<dbReference type="Pfam" id="PF01568">
    <property type="entry name" value="Molydop_binding"/>
    <property type="match status" value="1"/>
</dbReference>
<dbReference type="InterPro" id="IPR050612">
    <property type="entry name" value="Prok_Mopterin_Oxidored"/>
</dbReference>
<dbReference type="RefSeq" id="WP_121624723.1">
    <property type="nucleotide sequence ID" value="NZ_JACIIW010000005.1"/>
</dbReference>
<dbReference type="SMART" id="SM00926">
    <property type="entry name" value="Molybdop_Fe4S4"/>
    <property type="match status" value="1"/>
</dbReference>
<dbReference type="InterPro" id="IPR017927">
    <property type="entry name" value="FAD-bd_FR_type"/>
</dbReference>
<dbReference type="GO" id="GO:0051536">
    <property type="term" value="F:iron-sulfur cluster binding"/>
    <property type="evidence" value="ECO:0007669"/>
    <property type="project" value="UniProtKB-KW"/>
</dbReference>
<dbReference type="SUPFAM" id="SSF50692">
    <property type="entry name" value="ADC-like"/>
    <property type="match status" value="1"/>
</dbReference>
<dbReference type="InterPro" id="IPR006656">
    <property type="entry name" value="Mopterin_OxRdtase"/>
</dbReference>
<gene>
    <name evidence="8" type="ORF">D9R14_17960</name>
</gene>
<dbReference type="InterPro" id="IPR006657">
    <property type="entry name" value="MoPterin_dinucl-bd_dom"/>
</dbReference>
<feature type="domain" description="4Fe-4S Mo/W bis-MGD-type" evidence="7">
    <location>
        <begin position="1"/>
        <end position="56"/>
    </location>
</feature>
<dbReference type="OrthoDB" id="9810782at2"/>